<feature type="transmembrane region" description="Helical" evidence="4">
    <location>
        <begin position="6"/>
        <end position="24"/>
    </location>
</feature>
<dbReference type="eggNOG" id="COG4191">
    <property type="taxonomic scope" value="Bacteria"/>
</dbReference>
<keyword evidence="6" id="KW-0282">Flagellum</keyword>
<comment type="catalytic activity">
    <reaction evidence="1">
        <text>ATP + protein L-histidine = ADP + protein N-phospho-L-histidine.</text>
        <dbReference type="EC" id="2.7.13.3"/>
    </reaction>
</comment>
<accession>D0YZ89</accession>
<dbReference type="SUPFAM" id="SSF47384">
    <property type="entry name" value="Homodimeric domain of signal transducing histidine kinase"/>
    <property type="match status" value="1"/>
</dbReference>
<dbReference type="Gene3D" id="3.30.565.10">
    <property type="entry name" value="Histidine kinase-like ATPase, C-terminal domain"/>
    <property type="match status" value="1"/>
</dbReference>
<dbReference type="AlphaFoldDB" id="D0YZ89"/>
<dbReference type="Gene3D" id="3.30.450.20">
    <property type="entry name" value="PAS domain"/>
    <property type="match status" value="1"/>
</dbReference>
<sequence length="360" mass="39712">MKNICFIWHVFCLIRLLSIFVFFMDELKTSLSLSQQARYQQVFDVMPTGVLLLDATGRIHDANPEAHRLLDEPLIGERWIDIIKRAFAPQDDDGHEVSLHNGRKVKLAISASSEGQLIFITDMTETRLLQSRLSELQRLSSLGKMVASLAHQVRTPLSSAMLYASHLGSEQLAPATRQRFQGKLVDRLHDLEKQVSDMLLFAKGGDNKVVTRFSLESLLNCLEAMIEQPVIHHQIDFSIDCDDESCCLLGNENALASAISNLVINAIQNAGDGAQIAIQCQLQQGNILISVADNGPGIPAELQHKILEPFFTTRSQGTGLGLAVVQMVVHAHNGQLNIVSEPEQGACFTLQLPLADTDTE</sequence>
<dbReference type="InterPro" id="IPR004358">
    <property type="entry name" value="Sig_transdc_His_kin-like_C"/>
</dbReference>
<dbReference type="PANTHER" id="PTHR43065:SF29">
    <property type="entry name" value="SENSOR PROTEIN KINASE FLES"/>
    <property type="match status" value="1"/>
</dbReference>
<dbReference type="InterPro" id="IPR003594">
    <property type="entry name" value="HATPase_dom"/>
</dbReference>
<protein>
    <recommendedName>
        <fullName evidence="2">histidine kinase</fullName>
        <ecNumber evidence="2">2.7.13.3</ecNumber>
    </recommendedName>
</protein>
<keyword evidence="6" id="KW-0808">Transferase</keyword>
<evidence type="ECO:0000259" key="5">
    <source>
        <dbReference type="PROSITE" id="PS50109"/>
    </source>
</evidence>
<keyword evidence="4" id="KW-1133">Transmembrane helix</keyword>
<dbReference type="GO" id="GO:0000155">
    <property type="term" value="F:phosphorelay sensor kinase activity"/>
    <property type="evidence" value="ECO:0007669"/>
    <property type="project" value="InterPro"/>
</dbReference>
<dbReference type="Pfam" id="PF13188">
    <property type="entry name" value="PAS_8"/>
    <property type="match status" value="1"/>
</dbReference>
<dbReference type="InterPro" id="IPR035965">
    <property type="entry name" value="PAS-like_dom_sf"/>
</dbReference>
<organism evidence="6 7">
    <name type="scientific">Photobacterium damselae subsp. damselae CIP 102761</name>
    <dbReference type="NCBI Taxonomy" id="675817"/>
    <lineage>
        <taxon>Bacteria</taxon>
        <taxon>Pseudomonadati</taxon>
        <taxon>Pseudomonadota</taxon>
        <taxon>Gammaproteobacteria</taxon>
        <taxon>Vibrionales</taxon>
        <taxon>Vibrionaceae</taxon>
        <taxon>Photobacterium</taxon>
    </lineage>
</organism>
<keyword evidence="4" id="KW-0472">Membrane</keyword>
<reference evidence="6 7" key="1">
    <citation type="submission" date="2009-11" db="EMBL/GenBank/DDBJ databases">
        <authorList>
            <consortium name="Los Alamos National Laboratory (LANL)"/>
            <consortium name="National Microbial Pathogen Data Resource (NMPDR)"/>
            <person name="Munk A.C."/>
            <person name="Tapia R."/>
            <person name="Green L."/>
            <person name="Rogers Y."/>
            <person name="Detter J.C."/>
            <person name="Bruce D."/>
            <person name="Brettin T.S."/>
            <person name="Colwell R."/>
            <person name="Huq A."/>
            <person name="Grim C.J."/>
            <person name="Hasan N.A."/>
            <person name="Vonstein V."/>
            <person name="Bartels D."/>
        </authorList>
    </citation>
    <scope>NUCLEOTIDE SEQUENCE [LARGE SCALE GENOMIC DNA]</scope>
    <source>
        <strain evidence="6 7">CIP 102761</strain>
    </source>
</reference>
<dbReference type="CDD" id="cd00075">
    <property type="entry name" value="HATPase"/>
    <property type="match status" value="1"/>
</dbReference>
<keyword evidence="6" id="KW-0418">Kinase</keyword>
<evidence type="ECO:0000256" key="3">
    <source>
        <dbReference type="ARBA" id="ARBA00022553"/>
    </source>
</evidence>
<dbReference type="Gene3D" id="1.10.287.130">
    <property type="match status" value="1"/>
</dbReference>
<gene>
    <name evidence="6" type="ORF">VDA_002602</name>
</gene>
<evidence type="ECO:0000313" key="6">
    <source>
        <dbReference type="EMBL" id="EEZ41570.1"/>
    </source>
</evidence>
<dbReference type="SUPFAM" id="SSF55874">
    <property type="entry name" value="ATPase domain of HSP90 chaperone/DNA topoisomerase II/histidine kinase"/>
    <property type="match status" value="1"/>
</dbReference>
<dbReference type="Pfam" id="PF00512">
    <property type="entry name" value="HisKA"/>
    <property type="match status" value="1"/>
</dbReference>
<keyword evidence="4" id="KW-0812">Transmembrane</keyword>
<dbReference type="Proteomes" id="UP000003579">
    <property type="component" value="Unassembled WGS sequence"/>
</dbReference>
<keyword evidence="3" id="KW-0597">Phosphoprotein</keyword>
<dbReference type="InterPro" id="IPR000014">
    <property type="entry name" value="PAS"/>
</dbReference>
<dbReference type="EC" id="2.7.13.3" evidence="2"/>
<dbReference type="PRINTS" id="PR00344">
    <property type="entry name" value="BCTRLSENSOR"/>
</dbReference>
<dbReference type="SMART" id="SM00091">
    <property type="entry name" value="PAS"/>
    <property type="match status" value="1"/>
</dbReference>
<dbReference type="CDD" id="cd00082">
    <property type="entry name" value="HisKA"/>
    <property type="match status" value="1"/>
</dbReference>
<dbReference type="SUPFAM" id="SSF55785">
    <property type="entry name" value="PYP-like sensor domain (PAS domain)"/>
    <property type="match status" value="1"/>
</dbReference>
<keyword evidence="7" id="KW-1185">Reference proteome</keyword>
<dbReference type="InterPro" id="IPR003661">
    <property type="entry name" value="HisK_dim/P_dom"/>
</dbReference>
<proteinExistence type="predicted"/>
<dbReference type="SMART" id="SM00387">
    <property type="entry name" value="HATPase_c"/>
    <property type="match status" value="1"/>
</dbReference>
<evidence type="ECO:0000256" key="1">
    <source>
        <dbReference type="ARBA" id="ARBA00000085"/>
    </source>
</evidence>
<dbReference type="PROSITE" id="PS50109">
    <property type="entry name" value="HIS_KIN"/>
    <property type="match status" value="1"/>
</dbReference>
<dbReference type="PANTHER" id="PTHR43065">
    <property type="entry name" value="SENSOR HISTIDINE KINASE"/>
    <property type="match status" value="1"/>
</dbReference>
<dbReference type="EMBL" id="ADBS01000001">
    <property type="protein sequence ID" value="EEZ41570.1"/>
    <property type="molecule type" value="Genomic_DNA"/>
</dbReference>
<dbReference type="InterPro" id="IPR036890">
    <property type="entry name" value="HATPase_C_sf"/>
</dbReference>
<dbReference type="SMART" id="SM00388">
    <property type="entry name" value="HisKA"/>
    <property type="match status" value="1"/>
</dbReference>
<evidence type="ECO:0000256" key="2">
    <source>
        <dbReference type="ARBA" id="ARBA00012438"/>
    </source>
</evidence>
<dbReference type="Pfam" id="PF02518">
    <property type="entry name" value="HATPase_c"/>
    <property type="match status" value="1"/>
</dbReference>
<keyword evidence="6" id="KW-0966">Cell projection</keyword>
<dbReference type="InterPro" id="IPR005467">
    <property type="entry name" value="His_kinase_dom"/>
</dbReference>
<evidence type="ECO:0000313" key="7">
    <source>
        <dbReference type="Proteomes" id="UP000003579"/>
    </source>
</evidence>
<keyword evidence="6" id="KW-0969">Cilium</keyword>
<feature type="domain" description="Histidine kinase" evidence="5">
    <location>
        <begin position="148"/>
        <end position="356"/>
    </location>
</feature>
<name>D0YZ89_PHODD</name>
<dbReference type="InterPro" id="IPR036097">
    <property type="entry name" value="HisK_dim/P_sf"/>
</dbReference>
<evidence type="ECO:0000256" key="4">
    <source>
        <dbReference type="SAM" id="Phobius"/>
    </source>
</evidence>
<dbReference type="CDD" id="cd00130">
    <property type="entry name" value="PAS"/>
    <property type="match status" value="1"/>
</dbReference>